<gene>
    <name evidence="5" type="ORF">DPMN_039389</name>
</gene>
<dbReference type="InterPro" id="IPR007588">
    <property type="entry name" value="Znf_FLYWCH"/>
</dbReference>
<name>A0A9D4MFW1_DREPO</name>
<dbReference type="GO" id="GO:0008270">
    <property type="term" value="F:zinc ion binding"/>
    <property type="evidence" value="ECO:0007669"/>
    <property type="project" value="UniProtKB-KW"/>
</dbReference>
<evidence type="ECO:0000313" key="6">
    <source>
        <dbReference type="Proteomes" id="UP000828390"/>
    </source>
</evidence>
<evidence type="ECO:0000256" key="1">
    <source>
        <dbReference type="ARBA" id="ARBA00022723"/>
    </source>
</evidence>
<sequence length="94" mass="10581">MEDPSLSDSIVEPSPITYEVMQGASQRGKDLLVTSTGYTYNVKETNSSCIVWWCTVRNPTVRCPARVPQSANHFIRARRTMSIRQTPAERPVLP</sequence>
<keyword evidence="3" id="KW-0862">Zinc</keyword>
<feature type="domain" description="FLYWCH-type" evidence="4">
    <location>
        <begin position="25"/>
        <end position="70"/>
    </location>
</feature>
<keyword evidence="6" id="KW-1185">Reference proteome</keyword>
<dbReference type="AlphaFoldDB" id="A0A9D4MFW1"/>
<comment type="caution">
    <text evidence="5">The sequence shown here is derived from an EMBL/GenBank/DDBJ whole genome shotgun (WGS) entry which is preliminary data.</text>
</comment>
<dbReference type="Pfam" id="PF04500">
    <property type="entry name" value="FLYWCH"/>
    <property type="match status" value="1"/>
</dbReference>
<reference evidence="5" key="1">
    <citation type="journal article" date="2019" name="bioRxiv">
        <title>The Genome of the Zebra Mussel, Dreissena polymorpha: A Resource for Invasive Species Research.</title>
        <authorList>
            <person name="McCartney M.A."/>
            <person name="Auch B."/>
            <person name="Kono T."/>
            <person name="Mallez S."/>
            <person name="Zhang Y."/>
            <person name="Obille A."/>
            <person name="Becker A."/>
            <person name="Abrahante J.E."/>
            <person name="Garbe J."/>
            <person name="Badalamenti J.P."/>
            <person name="Herman A."/>
            <person name="Mangelson H."/>
            <person name="Liachko I."/>
            <person name="Sullivan S."/>
            <person name="Sone E.D."/>
            <person name="Koren S."/>
            <person name="Silverstein K.A.T."/>
            <person name="Beckman K.B."/>
            <person name="Gohl D.M."/>
        </authorList>
    </citation>
    <scope>NUCLEOTIDE SEQUENCE</scope>
    <source>
        <strain evidence="5">Duluth1</strain>
        <tissue evidence="5">Whole animal</tissue>
    </source>
</reference>
<evidence type="ECO:0000256" key="3">
    <source>
        <dbReference type="ARBA" id="ARBA00022833"/>
    </source>
</evidence>
<keyword evidence="2" id="KW-0863">Zinc-finger</keyword>
<proteinExistence type="predicted"/>
<evidence type="ECO:0000313" key="5">
    <source>
        <dbReference type="EMBL" id="KAH3876108.1"/>
    </source>
</evidence>
<evidence type="ECO:0000256" key="2">
    <source>
        <dbReference type="ARBA" id="ARBA00022771"/>
    </source>
</evidence>
<protein>
    <recommendedName>
        <fullName evidence="4">FLYWCH-type domain-containing protein</fullName>
    </recommendedName>
</protein>
<dbReference type="EMBL" id="JAIWYP010000002">
    <property type="protein sequence ID" value="KAH3876108.1"/>
    <property type="molecule type" value="Genomic_DNA"/>
</dbReference>
<accession>A0A9D4MFW1</accession>
<evidence type="ECO:0000259" key="4">
    <source>
        <dbReference type="Pfam" id="PF04500"/>
    </source>
</evidence>
<reference evidence="5" key="2">
    <citation type="submission" date="2020-11" db="EMBL/GenBank/DDBJ databases">
        <authorList>
            <person name="McCartney M.A."/>
            <person name="Auch B."/>
            <person name="Kono T."/>
            <person name="Mallez S."/>
            <person name="Becker A."/>
            <person name="Gohl D.M."/>
            <person name="Silverstein K.A.T."/>
            <person name="Koren S."/>
            <person name="Bechman K.B."/>
            <person name="Herman A."/>
            <person name="Abrahante J.E."/>
            <person name="Garbe J."/>
        </authorList>
    </citation>
    <scope>NUCLEOTIDE SEQUENCE</scope>
    <source>
        <strain evidence="5">Duluth1</strain>
        <tissue evidence="5">Whole animal</tissue>
    </source>
</reference>
<organism evidence="5 6">
    <name type="scientific">Dreissena polymorpha</name>
    <name type="common">Zebra mussel</name>
    <name type="synonym">Mytilus polymorpha</name>
    <dbReference type="NCBI Taxonomy" id="45954"/>
    <lineage>
        <taxon>Eukaryota</taxon>
        <taxon>Metazoa</taxon>
        <taxon>Spiralia</taxon>
        <taxon>Lophotrochozoa</taxon>
        <taxon>Mollusca</taxon>
        <taxon>Bivalvia</taxon>
        <taxon>Autobranchia</taxon>
        <taxon>Heteroconchia</taxon>
        <taxon>Euheterodonta</taxon>
        <taxon>Imparidentia</taxon>
        <taxon>Neoheterodontei</taxon>
        <taxon>Myida</taxon>
        <taxon>Dreissenoidea</taxon>
        <taxon>Dreissenidae</taxon>
        <taxon>Dreissena</taxon>
    </lineage>
</organism>
<dbReference type="Proteomes" id="UP000828390">
    <property type="component" value="Unassembled WGS sequence"/>
</dbReference>
<keyword evidence="1" id="KW-0479">Metal-binding</keyword>
<dbReference type="Gene3D" id="2.20.25.240">
    <property type="match status" value="1"/>
</dbReference>